<sequence>MAISAFGYGQNANYNLPPGFYLKPNHHVIDFSYKLQGIQLEKEHSIDKIRVLKDLTEEELLSTSREYQQYVQAGRDFIAGLSENVKSIFTEAELWYIYAFDESLKIRIQTL</sequence>
<reference evidence="1 2" key="1">
    <citation type="submission" date="2024-06" db="EMBL/GenBank/DDBJ databases">
        <title>Genomic Encyclopedia of Type Strains, Phase IV (KMG-IV): sequencing the most valuable type-strain genomes for metagenomic binning, comparative biology and taxonomic classification.</title>
        <authorList>
            <person name="Goeker M."/>
        </authorList>
    </citation>
    <scope>NUCLEOTIDE SEQUENCE [LARGE SCALE GENOMIC DNA]</scope>
    <source>
        <strain evidence="1 2">DSM 29388</strain>
    </source>
</reference>
<dbReference type="RefSeq" id="WP_354507288.1">
    <property type="nucleotide sequence ID" value="NZ_JBEPMO010000003.1"/>
</dbReference>
<organism evidence="1 2">
    <name type="scientific">Moheibacter stercoris</name>
    <dbReference type="NCBI Taxonomy" id="1628251"/>
    <lineage>
        <taxon>Bacteria</taxon>
        <taxon>Pseudomonadati</taxon>
        <taxon>Bacteroidota</taxon>
        <taxon>Flavobacteriia</taxon>
        <taxon>Flavobacteriales</taxon>
        <taxon>Weeksellaceae</taxon>
        <taxon>Moheibacter</taxon>
    </lineage>
</organism>
<gene>
    <name evidence="1" type="ORF">ABID46_000794</name>
</gene>
<dbReference type="Proteomes" id="UP001549146">
    <property type="component" value="Unassembled WGS sequence"/>
</dbReference>
<comment type="caution">
    <text evidence="1">The sequence shown here is derived from an EMBL/GenBank/DDBJ whole genome shotgun (WGS) entry which is preliminary data.</text>
</comment>
<proteinExistence type="predicted"/>
<accession>A0ABV2LUD2</accession>
<name>A0ABV2LUD2_9FLAO</name>
<evidence type="ECO:0000313" key="1">
    <source>
        <dbReference type="EMBL" id="MET3731227.1"/>
    </source>
</evidence>
<evidence type="ECO:0000313" key="2">
    <source>
        <dbReference type="Proteomes" id="UP001549146"/>
    </source>
</evidence>
<protein>
    <submittedName>
        <fullName evidence="1">Uncharacterized protein</fullName>
    </submittedName>
</protein>
<dbReference type="EMBL" id="JBEPMO010000003">
    <property type="protein sequence ID" value="MET3731227.1"/>
    <property type="molecule type" value="Genomic_DNA"/>
</dbReference>
<keyword evidence="2" id="KW-1185">Reference proteome</keyword>